<dbReference type="HAMAP" id="MF_02126">
    <property type="entry name" value="RF_methyltr_PrmC"/>
    <property type="match status" value="1"/>
</dbReference>
<evidence type="ECO:0000256" key="1">
    <source>
        <dbReference type="ARBA" id="ARBA00022603"/>
    </source>
</evidence>
<dbReference type="InterPro" id="IPR029063">
    <property type="entry name" value="SAM-dependent_MTases_sf"/>
</dbReference>
<dbReference type="Gene3D" id="1.10.8.10">
    <property type="entry name" value="DNA helicase RuvA subunit, C-terminal domain"/>
    <property type="match status" value="1"/>
</dbReference>
<accession>A0ABT1WL08</accession>
<dbReference type="InterPro" id="IPR002052">
    <property type="entry name" value="DNA_methylase_N6_adenine_CS"/>
</dbReference>
<dbReference type="InterPro" id="IPR007848">
    <property type="entry name" value="Small_mtfrase_dom"/>
</dbReference>
<feature type="binding site" evidence="5">
    <location>
        <begin position="201"/>
        <end position="204"/>
    </location>
    <ligand>
        <name>substrate</name>
    </ligand>
</feature>
<dbReference type="EC" id="2.1.1.297" evidence="5"/>
<dbReference type="EMBL" id="JANHNZ010000001">
    <property type="protein sequence ID" value="MCQ9209221.1"/>
    <property type="molecule type" value="Genomic_DNA"/>
</dbReference>
<evidence type="ECO:0000256" key="5">
    <source>
        <dbReference type="HAMAP-Rule" id="MF_02126"/>
    </source>
</evidence>
<evidence type="ECO:0000256" key="2">
    <source>
        <dbReference type="ARBA" id="ARBA00022679"/>
    </source>
</evidence>
<dbReference type="RefSeq" id="WP_256944327.1">
    <property type="nucleotide sequence ID" value="NZ_JANHNZ010000001.1"/>
</dbReference>
<dbReference type="Pfam" id="PF17827">
    <property type="entry name" value="PrmC_N"/>
    <property type="match status" value="1"/>
</dbReference>
<feature type="binding site" evidence="5">
    <location>
        <position position="157"/>
    </location>
    <ligand>
        <name>S-adenosyl-L-methionine</name>
        <dbReference type="ChEBI" id="CHEBI:59789"/>
    </ligand>
</feature>
<dbReference type="Gene3D" id="3.40.50.150">
    <property type="entry name" value="Vaccinia Virus protein VP39"/>
    <property type="match status" value="1"/>
</dbReference>
<reference evidence="8" key="2">
    <citation type="journal article" date="2023" name="Curr. Microbiol.">
        <title>Granulicatella seriolae sp. nov., a Novel Facultative Anaerobe Isolated from Yellowtail Marine Fish.</title>
        <authorList>
            <person name="Lee M."/>
            <person name="Choi Y.J."/>
            <person name="Farooq A."/>
            <person name="Jeong J.B."/>
            <person name="Jung M.Y."/>
        </authorList>
    </citation>
    <scope>NUCLEOTIDE SEQUENCE</scope>
    <source>
        <strain evidence="8">S8</strain>
    </source>
</reference>
<comment type="function">
    <text evidence="5">Methylates the class 1 translation termination release factors RF1/PrfA and RF2/PrfB on the glutamine residue of the universally conserved GGQ motif.</text>
</comment>
<feature type="domain" description="Methyltransferase small" evidence="6">
    <location>
        <begin position="119"/>
        <end position="212"/>
    </location>
</feature>
<reference evidence="8" key="1">
    <citation type="submission" date="2022-07" db="EMBL/GenBank/DDBJ databases">
        <authorList>
            <person name="Jung M.-Y."/>
            <person name="Lee M."/>
        </authorList>
    </citation>
    <scope>NUCLEOTIDE SEQUENCE</scope>
    <source>
        <strain evidence="8">S8</strain>
    </source>
</reference>
<comment type="caution">
    <text evidence="5">Lacks conserved residue(s) required for the propagation of feature annotation.</text>
</comment>
<organism evidence="8 9">
    <name type="scientific">Granulicatella seriolae</name>
    <dbReference type="NCBI Taxonomy" id="2967226"/>
    <lineage>
        <taxon>Bacteria</taxon>
        <taxon>Bacillati</taxon>
        <taxon>Bacillota</taxon>
        <taxon>Bacilli</taxon>
        <taxon>Lactobacillales</taxon>
        <taxon>Carnobacteriaceae</taxon>
        <taxon>Granulicatella</taxon>
    </lineage>
</organism>
<dbReference type="InterPro" id="IPR019874">
    <property type="entry name" value="RF_methyltr_PrmC"/>
</dbReference>
<dbReference type="PROSITE" id="PS00092">
    <property type="entry name" value="N6_MTASE"/>
    <property type="match status" value="1"/>
</dbReference>
<dbReference type="PANTHER" id="PTHR18895:SF74">
    <property type="entry name" value="MTRF1L RELEASE FACTOR GLUTAMINE METHYLTRANSFERASE"/>
    <property type="match status" value="1"/>
</dbReference>
<sequence length="303" mass="34265">MEMNNSLTTQEVLKWASYFLMKEASQYQLEFNQKDVRRWVELLVQDKMGWTRTDLILNSQEHFDQLTKENLSKDLEQLATGMPIQYVIGKENFWGRDFVVTPATLIPRPETEELVQMALDYLTSLDRGRVLEIGVGSGCIGLTLAIEAPQLKYLATDISGEALQVAQQNLEQFSLRNVQLLNSDVWDSIPAGTKFDCIISNPPYIADNEKKYMDASVLSFEPNQALFAEDDGLAIYKRIASRLEEFLVGSGMAFFEIGFQQGSAVKAIFEAVVFCRTVTVIKDMSGLDRMICISQRSQNVKVL</sequence>
<keyword evidence="2 5" id="KW-0808">Transferase</keyword>
<dbReference type="InterPro" id="IPR050320">
    <property type="entry name" value="N5-glutamine_MTase"/>
</dbReference>
<dbReference type="Proteomes" id="UP001059480">
    <property type="component" value="Unassembled WGS sequence"/>
</dbReference>
<dbReference type="NCBIfam" id="TIGR00536">
    <property type="entry name" value="hemK_fam"/>
    <property type="match status" value="1"/>
</dbReference>
<evidence type="ECO:0000259" key="6">
    <source>
        <dbReference type="Pfam" id="PF05175"/>
    </source>
</evidence>
<comment type="similarity">
    <text evidence="5">Belongs to the protein N5-glutamine methyltransferase family. PrmC subfamily.</text>
</comment>
<dbReference type="GO" id="GO:0032259">
    <property type="term" value="P:methylation"/>
    <property type="evidence" value="ECO:0007669"/>
    <property type="project" value="UniProtKB-KW"/>
</dbReference>
<feature type="binding site" evidence="5">
    <location>
        <position position="201"/>
    </location>
    <ligand>
        <name>S-adenosyl-L-methionine</name>
        <dbReference type="ChEBI" id="CHEBI:59789"/>
    </ligand>
</feature>
<evidence type="ECO:0000256" key="3">
    <source>
        <dbReference type="ARBA" id="ARBA00022691"/>
    </source>
</evidence>
<dbReference type="InterPro" id="IPR040758">
    <property type="entry name" value="PrmC_N"/>
</dbReference>
<protein>
    <recommendedName>
        <fullName evidence="5">Release factor glutamine methyltransferase</fullName>
        <shortName evidence="5">RF MTase</shortName>
        <ecNumber evidence="5">2.1.1.297</ecNumber>
    </recommendedName>
    <alternativeName>
        <fullName evidence="5">N5-glutamine methyltransferase PrmC</fullName>
    </alternativeName>
    <alternativeName>
        <fullName evidence="5">Protein-(glutamine-N5) MTase PrmC</fullName>
    </alternativeName>
    <alternativeName>
        <fullName evidence="5">Protein-glutamine N-methyltransferase PrmC</fullName>
    </alternativeName>
</protein>
<comment type="catalytic activity">
    <reaction evidence="4 5">
        <text>L-glutaminyl-[peptide chain release factor] + S-adenosyl-L-methionine = N(5)-methyl-L-glutaminyl-[peptide chain release factor] + S-adenosyl-L-homocysteine + H(+)</text>
        <dbReference type="Rhea" id="RHEA:42896"/>
        <dbReference type="Rhea" id="RHEA-COMP:10271"/>
        <dbReference type="Rhea" id="RHEA-COMP:10272"/>
        <dbReference type="ChEBI" id="CHEBI:15378"/>
        <dbReference type="ChEBI" id="CHEBI:30011"/>
        <dbReference type="ChEBI" id="CHEBI:57856"/>
        <dbReference type="ChEBI" id="CHEBI:59789"/>
        <dbReference type="ChEBI" id="CHEBI:61891"/>
        <dbReference type="EC" id="2.1.1.297"/>
    </reaction>
</comment>
<evidence type="ECO:0000259" key="7">
    <source>
        <dbReference type="Pfam" id="PF17827"/>
    </source>
</evidence>
<keyword evidence="1 5" id="KW-0489">Methyltransferase</keyword>
<keyword evidence="3 5" id="KW-0949">S-adenosyl-L-methionine</keyword>
<evidence type="ECO:0000313" key="9">
    <source>
        <dbReference type="Proteomes" id="UP001059480"/>
    </source>
</evidence>
<dbReference type="PANTHER" id="PTHR18895">
    <property type="entry name" value="HEMK METHYLTRANSFERASE"/>
    <property type="match status" value="1"/>
</dbReference>
<dbReference type="SUPFAM" id="SSF53335">
    <property type="entry name" value="S-adenosyl-L-methionine-dependent methyltransferases"/>
    <property type="match status" value="1"/>
</dbReference>
<feature type="binding site" evidence="5">
    <location>
        <begin position="134"/>
        <end position="138"/>
    </location>
    <ligand>
        <name>S-adenosyl-L-methionine</name>
        <dbReference type="ChEBI" id="CHEBI:59789"/>
    </ligand>
</feature>
<dbReference type="InterPro" id="IPR004556">
    <property type="entry name" value="HemK-like"/>
</dbReference>
<evidence type="ECO:0000313" key="8">
    <source>
        <dbReference type="EMBL" id="MCQ9209221.1"/>
    </source>
</evidence>
<feature type="domain" description="Release factor glutamine methyltransferase N-terminal" evidence="7">
    <location>
        <begin position="34"/>
        <end position="89"/>
    </location>
</feature>
<dbReference type="CDD" id="cd02440">
    <property type="entry name" value="AdoMet_MTases"/>
    <property type="match status" value="1"/>
</dbReference>
<dbReference type="NCBIfam" id="TIGR03534">
    <property type="entry name" value="RF_mod_PrmC"/>
    <property type="match status" value="1"/>
</dbReference>
<gene>
    <name evidence="5 8" type="primary">prmC</name>
    <name evidence="8" type="ORF">NPA36_01395</name>
</gene>
<reference evidence="8" key="3">
    <citation type="journal article" date="2023" name="Microbiol. Resour. Announc.">
        <title>Draft Genome Sequence of Granulicatella sp. Strain S8, Isolated from a Marine Fish, Seriola quinqueradiata.</title>
        <authorList>
            <person name="Lee M."/>
            <person name="Farooq A."/>
            <person name="Jeong J.B."/>
            <person name="Jung M.Y."/>
        </authorList>
    </citation>
    <scope>NUCLEOTIDE SEQUENCE</scope>
    <source>
        <strain evidence="8">S8</strain>
    </source>
</reference>
<evidence type="ECO:0000256" key="4">
    <source>
        <dbReference type="ARBA" id="ARBA00048391"/>
    </source>
</evidence>
<dbReference type="Pfam" id="PF05175">
    <property type="entry name" value="MTS"/>
    <property type="match status" value="1"/>
</dbReference>
<proteinExistence type="inferred from homology"/>
<name>A0ABT1WL08_9LACT</name>
<dbReference type="GO" id="GO:0102559">
    <property type="term" value="F:peptide chain release factor N(5)-glutamine methyltransferase activity"/>
    <property type="evidence" value="ECO:0007669"/>
    <property type="project" value="UniProtKB-EC"/>
</dbReference>
<keyword evidence="9" id="KW-1185">Reference proteome</keyword>
<comment type="caution">
    <text evidence="8">The sequence shown here is derived from an EMBL/GenBank/DDBJ whole genome shotgun (WGS) entry which is preliminary data.</text>
</comment>